<evidence type="ECO:0000313" key="2">
    <source>
        <dbReference type="Proteomes" id="UP000239001"/>
    </source>
</evidence>
<dbReference type="RefSeq" id="WP_106457622.1">
    <property type="nucleotide sequence ID" value="NZ_PXOH01000016.1"/>
</dbReference>
<reference evidence="1 2" key="2">
    <citation type="submission" date="2018-03" db="EMBL/GenBank/DDBJ databases">
        <authorList>
            <person name="Keele B.F."/>
        </authorList>
    </citation>
    <scope>NUCLEOTIDE SEQUENCE [LARGE SCALE GENOMIC DNA]</scope>
    <source>
        <strain evidence="1 2">CCALA 016</strain>
    </source>
</reference>
<dbReference type="OrthoDB" id="9810084at2"/>
<reference evidence="1 2" key="1">
    <citation type="submission" date="2018-03" db="EMBL/GenBank/DDBJ databases">
        <title>The ancient ancestry and fast evolution of plastids.</title>
        <authorList>
            <person name="Moore K.R."/>
            <person name="Magnabosco C."/>
            <person name="Momper L."/>
            <person name="Gold D.A."/>
            <person name="Bosak T."/>
            <person name="Fournier G.P."/>
        </authorList>
    </citation>
    <scope>NUCLEOTIDE SEQUENCE [LARGE SCALE GENOMIC DNA]</scope>
    <source>
        <strain evidence="1 2">CCALA 016</strain>
    </source>
</reference>
<organism evidence="1 2">
    <name type="scientific">Aphanothece hegewaldii CCALA 016</name>
    <dbReference type="NCBI Taxonomy" id="2107694"/>
    <lineage>
        <taxon>Bacteria</taxon>
        <taxon>Bacillati</taxon>
        <taxon>Cyanobacteriota</taxon>
        <taxon>Cyanophyceae</taxon>
        <taxon>Oscillatoriophycideae</taxon>
        <taxon>Chroococcales</taxon>
        <taxon>Aphanothecaceae</taxon>
        <taxon>Aphanothece</taxon>
    </lineage>
</organism>
<keyword evidence="2" id="KW-1185">Reference proteome</keyword>
<name>A0A2T1LW43_9CHRO</name>
<gene>
    <name evidence="1" type="ORF">C7H19_14605</name>
</gene>
<evidence type="ECO:0000313" key="1">
    <source>
        <dbReference type="EMBL" id="PSF35975.1"/>
    </source>
</evidence>
<protein>
    <submittedName>
        <fullName evidence="1">Uncharacterized protein</fullName>
    </submittedName>
</protein>
<dbReference type="Proteomes" id="UP000239001">
    <property type="component" value="Unassembled WGS sequence"/>
</dbReference>
<accession>A0A2T1LW43</accession>
<sequence length="202" mass="23905">MIYTASYFEPHRHHGQLLSISRAVPQGFRVDCRLEFFVPSADLLRSWKEKRIGEQEYTNRYREQIKANFKTIKTWLSNLAPKVDMTLLCWERSGIDETMKRSLKARLRRGQEGKWHEEHPFCHRNLAIKLVEKFRPDCYGGTDVLNVTLPVCRECLNEVIPALITYGYDDANYCPKCKTWTKEVLYPNQPQRQARERLTPLR</sequence>
<dbReference type="EMBL" id="PXOH01000016">
    <property type="protein sequence ID" value="PSF35975.1"/>
    <property type="molecule type" value="Genomic_DNA"/>
</dbReference>
<proteinExistence type="predicted"/>
<comment type="caution">
    <text evidence="1">The sequence shown here is derived from an EMBL/GenBank/DDBJ whole genome shotgun (WGS) entry which is preliminary data.</text>
</comment>
<dbReference type="AlphaFoldDB" id="A0A2T1LW43"/>